<evidence type="ECO:0000313" key="3">
    <source>
        <dbReference type="EMBL" id="GMA24098.1"/>
    </source>
</evidence>
<dbReference type="InterPro" id="IPR005804">
    <property type="entry name" value="FA_desaturase_dom"/>
</dbReference>
<name>A0ABQ6I2D4_9MICO</name>
<keyword evidence="4" id="KW-1185">Reference proteome</keyword>
<keyword evidence="1" id="KW-0472">Membrane</keyword>
<gene>
    <name evidence="3" type="ORF">GCM10025864_18570</name>
</gene>
<proteinExistence type="predicted"/>
<feature type="transmembrane region" description="Helical" evidence="1">
    <location>
        <begin position="44"/>
        <end position="66"/>
    </location>
</feature>
<evidence type="ECO:0000256" key="1">
    <source>
        <dbReference type="SAM" id="Phobius"/>
    </source>
</evidence>
<evidence type="ECO:0000259" key="2">
    <source>
        <dbReference type="Pfam" id="PF00487"/>
    </source>
</evidence>
<dbReference type="Proteomes" id="UP001157091">
    <property type="component" value="Unassembled WGS sequence"/>
</dbReference>
<dbReference type="PIRSF" id="PIRSF015921">
    <property type="entry name" value="FA_sphinglp_des"/>
    <property type="match status" value="1"/>
</dbReference>
<dbReference type="Pfam" id="PF00487">
    <property type="entry name" value="FA_desaturase"/>
    <property type="match status" value="1"/>
</dbReference>
<dbReference type="PANTHER" id="PTHR19353">
    <property type="entry name" value="FATTY ACID DESATURASE 2"/>
    <property type="match status" value="1"/>
</dbReference>
<comment type="caution">
    <text evidence="3">The sequence shown here is derived from an EMBL/GenBank/DDBJ whole genome shotgun (WGS) entry which is preliminary data.</text>
</comment>
<feature type="transmembrane region" description="Helical" evidence="1">
    <location>
        <begin position="229"/>
        <end position="247"/>
    </location>
</feature>
<dbReference type="CDD" id="cd03506">
    <property type="entry name" value="Delta6-FADS-like"/>
    <property type="match status" value="1"/>
</dbReference>
<sequence length="369" mass="40770">MTALTPTVRPAVTPGSATPREAATGTYAALLRTVRDAGLLRRTLGFYGTTAGVLAAAFAGVFVGVALLGDTWWQLALAGVLGVVLTQFAFLGHEASHRQIFTSGPVNDRVGRWLANGVVGISYSWWMNKHTRHHANPNKVGKDPDIEFDTISFTEEQASQQKGWRAVLTRRQGWMFFPLLTLEGLNLHFASIKSLVTDRREGWVREIVTISVRLAVYLGLVFWLLPPGIAAAFVGVHLAVFGVYMGASFAPNHKGMAIIPHDSKLDFLSRQVLTSRNIVGGRIVSDRGLTQVYGGLNYQVEHHLFPSMPRPHLAKAREIVREHCARIGVPYTETTTLRSYGIVVKYLNRVGLAARDPFDCPTFRTLRRQ</sequence>
<dbReference type="InterPro" id="IPR012171">
    <property type="entry name" value="Fatty_acid_desaturase"/>
</dbReference>
<protein>
    <submittedName>
        <fullName evidence="3">Fatty acid desaturase</fullName>
    </submittedName>
</protein>
<accession>A0ABQ6I2D4</accession>
<dbReference type="PANTHER" id="PTHR19353:SF19">
    <property type="entry name" value="DELTA(5) FATTY ACID DESATURASE C-RELATED"/>
    <property type="match status" value="1"/>
</dbReference>
<feature type="domain" description="Fatty acid desaturase" evidence="2">
    <location>
        <begin position="71"/>
        <end position="334"/>
    </location>
</feature>
<evidence type="ECO:0000313" key="4">
    <source>
        <dbReference type="Proteomes" id="UP001157091"/>
    </source>
</evidence>
<dbReference type="EMBL" id="BSUK01000001">
    <property type="protein sequence ID" value="GMA24098.1"/>
    <property type="molecule type" value="Genomic_DNA"/>
</dbReference>
<organism evidence="3 4">
    <name type="scientific">Luteimicrobium album</name>
    <dbReference type="NCBI Taxonomy" id="1054550"/>
    <lineage>
        <taxon>Bacteria</taxon>
        <taxon>Bacillati</taxon>
        <taxon>Actinomycetota</taxon>
        <taxon>Actinomycetes</taxon>
        <taxon>Micrococcales</taxon>
        <taxon>Luteimicrobium</taxon>
    </lineage>
</organism>
<keyword evidence="1" id="KW-0812">Transmembrane</keyword>
<reference evidence="4" key="1">
    <citation type="journal article" date="2019" name="Int. J. Syst. Evol. Microbiol.">
        <title>The Global Catalogue of Microorganisms (GCM) 10K type strain sequencing project: providing services to taxonomists for standard genome sequencing and annotation.</title>
        <authorList>
            <consortium name="The Broad Institute Genomics Platform"/>
            <consortium name="The Broad Institute Genome Sequencing Center for Infectious Disease"/>
            <person name="Wu L."/>
            <person name="Ma J."/>
        </authorList>
    </citation>
    <scope>NUCLEOTIDE SEQUENCE [LARGE SCALE GENOMIC DNA]</scope>
    <source>
        <strain evidence="4">NBRC 106348</strain>
    </source>
</reference>
<feature type="transmembrane region" description="Helical" evidence="1">
    <location>
        <begin position="203"/>
        <end position="223"/>
    </location>
</feature>
<feature type="transmembrane region" description="Helical" evidence="1">
    <location>
        <begin position="72"/>
        <end position="91"/>
    </location>
</feature>
<keyword evidence="1" id="KW-1133">Transmembrane helix</keyword>
<dbReference type="RefSeq" id="WP_431310249.1">
    <property type="nucleotide sequence ID" value="NZ_BSUK01000001.1"/>
</dbReference>